<name>Q4J8M4_SULAC</name>
<dbReference type="GO" id="GO:0003899">
    <property type="term" value="F:DNA-directed RNA polymerase activity"/>
    <property type="evidence" value="ECO:0007669"/>
    <property type="project" value="InterPro"/>
</dbReference>
<feature type="binding site" evidence="1">
    <location>
        <position position="287"/>
    </location>
    <ligand>
        <name>[4Fe-4S] cluster</name>
        <dbReference type="ChEBI" id="CHEBI:49883"/>
    </ligand>
</feature>
<dbReference type="HAMAP" id="MF_00701">
    <property type="entry name" value="DNA_primase_lrg_arc"/>
    <property type="match status" value="1"/>
</dbReference>
<keyword evidence="1" id="KW-0004">4Fe-4S</keyword>
<dbReference type="Proteomes" id="UP000001018">
    <property type="component" value="Chromosome"/>
</dbReference>
<keyword evidence="1" id="KW-0235">DNA replication</keyword>
<dbReference type="RefSeq" id="WP_011278358.1">
    <property type="nucleotide sequence ID" value="NC_007181.1"/>
</dbReference>
<evidence type="ECO:0000313" key="3">
    <source>
        <dbReference type="Proteomes" id="UP000001018"/>
    </source>
</evidence>
<protein>
    <recommendedName>
        <fullName evidence="1">DNA primase large subunit PriL</fullName>
    </recommendedName>
</protein>
<comment type="cofactor">
    <cofactor evidence="1">
        <name>[4Fe-4S] cluster</name>
        <dbReference type="ChEBI" id="CHEBI:49883"/>
    </cofactor>
    <text evidence="1">Binds 1 [4Fe-4S] cluster.</text>
</comment>
<feature type="binding site" evidence="1">
    <location>
        <position position="221"/>
    </location>
    <ligand>
        <name>[4Fe-4S] cluster</name>
        <dbReference type="ChEBI" id="CHEBI:49883"/>
    </ligand>
</feature>
<comment type="function">
    <text evidence="1">Regulatory subunit of DNA primase, an RNA polymerase that catalyzes the synthesis of short RNA molecules used as primers for DNA polymerase during DNA replication. Stabilizes and modulates the activity of the small subunit, increasing the rate of DNA synthesis, and conferring RNA synthesis capability. The DNA polymerase activity may enable DNA primase to also catalyze primer extension after primer synthesis. May also play a role in DNA repair.</text>
</comment>
<keyword evidence="3" id="KW-1185">Reference proteome</keyword>
<reference evidence="2 3" key="1">
    <citation type="journal article" date="2005" name="J. Bacteriol.">
        <title>The genome of Sulfolobus acidocaldarius, a model organism of the Crenarchaeota.</title>
        <authorList>
            <person name="Chen L."/>
            <person name="Brugger K."/>
            <person name="Skovgaard M."/>
            <person name="Redder P."/>
            <person name="She Q."/>
            <person name="Torarinsson E."/>
            <person name="Greve B."/>
            <person name="Awayez M."/>
            <person name="Zibat A."/>
            <person name="Klenk H.-P."/>
            <person name="Garrett R.A."/>
        </authorList>
    </citation>
    <scope>NUCLEOTIDE SEQUENCE [LARGE SCALE GENOMIC DNA]</scope>
    <source>
        <strain evidence="3">ATCC 33909 / DSM 639 / JCM 8929 / NBRC 15157 / NCIMB 11770</strain>
    </source>
</reference>
<dbReference type="STRING" id="330779.Saci_1542"/>
<dbReference type="GO" id="GO:0051539">
    <property type="term" value="F:4 iron, 4 sulfur cluster binding"/>
    <property type="evidence" value="ECO:0007669"/>
    <property type="project" value="UniProtKB-UniRule"/>
</dbReference>
<dbReference type="HOGENOM" id="CLU_052778_1_0_2"/>
<dbReference type="InterPro" id="IPR023642">
    <property type="entry name" value="DNA_primase_lsu_PriL"/>
</dbReference>
<dbReference type="EMBL" id="CP000077">
    <property type="protein sequence ID" value="AAY80856.1"/>
    <property type="molecule type" value="Genomic_DNA"/>
</dbReference>
<dbReference type="NCBIfam" id="NF007127">
    <property type="entry name" value="PRK09568.1"/>
    <property type="match status" value="1"/>
</dbReference>
<dbReference type="GO" id="GO:1990077">
    <property type="term" value="C:primosome complex"/>
    <property type="evidence" value="ECO:0007669"/>
    <property type="project" value="UniProtKB-KW"/>
</dbReference>
<evidence type="ECO:0000313" key="2">
    <source>
        <dbReference type="EMBL" id="AAY80856.1"/>
    </source>
</evidence>
<dbReference type="CDD" id="cd06560">
    <property type="entry name" value="PriL"/>
    <property type="match status" value="1"/>
</dbReference>
<organism evidence="2 3">
    <name type="scientific">Sulfolobus acidocaldarius (strain ATCC 33909 / DSM 639 / JCM 8929 / NBRC 15157 / NCIMB 11770)</name>
    <dbReference type="NCBI Taxonomy" id="330779"/>
    <lineage>
        <taxon>Archaea</taxon>
        <taxon>Thermoproteota</taxon>
        <taxon>Thermoprotei</taxon>
        <taxon>Sulfolobales</taxon>
        <taxon>Sulfolobaceae</taxon>
        <taxon>Sulfolobus</taxon>
    </lineage>
</organism>
<dbReference type="GO" id="GO:0046872">
    <property type="term" value="F:metal ion binding"/>
    <property type="evidence" value="ECO:0007669"/>
    <property type="project" value="UniProtKB-KW"/>
</dbReference>
<keyword evidence="1" id="KW-0408">Iron</keyword>
<dbReference type="GeneID" id="78441886"/>
<keyword evidence="1" id="KW-0411">Iron-sulfur</keyword>
<comment type="subunit">
    <text evidence="1">Heterodimer of a small subunit (PriS) and a large subunit (PriL).</text>
</comment>
<comment type="similarity">
    <text evidence="1">Belongs to the eukaryotic-type primase large subunit family.</text>
</comment>
<dbReference type="Pfam" id="PF26466">
    <property type="entry name" value="DNA_primase_lrg_N"/>
    <property type="match status" value="1"/>
</dbReference>
<keyword evidence="1" id="KW-0639">Primosome</keyword>
<accession>Q4J8M4</accession>
<dbReference type="SUPFAM" id="SSF140914">
    <property type="entry name" value="PriB N-terminal domain-like"/>
    <property type="match status" value="1"/>
</dbReference>
<gene>
    <name evidence="1" type="primary">priL</name>
    <name evidence="2" type="ordered locus">Saci_1542</name>
</gene>
<proteinExistence type="inferred from homology"/>
<dbReference type="AlphaFoldDB" id="Q4J8M4"/>
<dbReference type="GO" id="GO:0006269">
    <property type="term" value="P:DNA replication, synthesis of primer"/>
    <property type="evidence" value="ECO:0007669"/>
    <property type="project" value="UniProtKB-UniRule"/>
</dbReference>
<dbReference type="eggNOG" id="arCOG03013">
    <property type="taxonomic scope" value="Archaea"/>
</dbReference>
<feature type="binding site" evidence="1">
    <location>
        <position position="283"/>
    </location>
    <ligand>
        <name>[4Fe-4S] cluster</name>
        <dbReference type="ChEBI" id="CHEBI:49883"/>
    </ligand>
</feature>
<evidence type="ECO:0000256" key="1">
    <source>
        <dbReference type="HAMAP-Rule" id="MF_00701"/>
    </source>
</evidence>
<keyword evidence="1" id="KW-0479">Metal-binding</keyword>
<sequence>MPTIDFSKYPFLKDIGEELKKFGGGVTLNDILESKYLEVAKERLEKIIKDEKVESFSNVRNSVLVFYSLILIVALLNNRSITENIAKKESKLIESDLIKENPENLLEIGKLLGVNVSKDELKFSIKDKGKERNIILPFSIPLTDYLFHIREIKRINENFKLNKRIVTNGKVYINKADLTRLLREKIRLKIIELINSIKLPSVPDNLKKIADELRGRKTPPCIVELRKKKELTDEEKRILVVYSVNVNEVTDELDKELVAKFRGNRRERYIVYSCEIMKKLNLCVAECGVKNPLELYYGRLLS</sequence>
<feature type="binding site" evidence="1">
    <location>
        <position position="274"/>
    </location>
    <ligand>
        <name>[4Fe-4S] cluster</name>
        <dbReference type="ChEBI" id="CHEBI:49883"/>
    </ligand>
</feature>
<dbReference type="KEGG" id="sai:Saci_1542"/>
<dbReference type="PATRIC" id="fig|330779.12.peg.1483"/>